<dbReference type="CDD" id="cd06223">
    <property type="entry name" value="PRTases_typeI"/>
    <property type="match status" value="1"/>
</dbReference>
<gene>
    <name evidence="1" type="ORF">E9232_004917</name>
</gene>
<organism evidence="1 2">
    <name type="scientific">Inquilinus ginsengisoli</name>
    <dbReference type="NCBI Taxonomy" id="363840"/>
    <lineage>
        <taxon>Bacteria</taxon>
        <taxon>Pseudomonadati</taxon>
        <taxon>Pseudomonadota</taxon>
        <taxon>Alphaproteobacteria</taxon>
        <taxon>Rhodospirillales</taxon>
        <taxon>Rhodospirillaceae</taxon>
        <taxon>Inquilinus</taxon>
    </lineage>
</organism>
<accession>A0ABU1JVP8</accession>
<keyword evidence="2" id="KW-1185">Reference proteome</keyword>
<reference evidence="1 2" key="1">
    <citation type="submission" date="2023-07" db="EMBL/GenBank/DDBJ databases">
        <title>Sorghum-associated microbial communities from plants grown in Nebraska, USA.</title>
        <authorList>
            <person name="Schachtman D."/>
        </authorList>
    </citation>
    <scope>NUCLEOTIDE SEQUENCE [LARGE SCALE GENOMIC DNA]</scope>
    <source>
        <strain evidence="1 2">584</strain>
    </source>
</reference>
<dbReference type="Gene3D" id="3.40.50.2020">
    <property type="match status" value="1"/>
</dbReference>
<proteinExistence type="predicted"/>
<dbReference type="RefSeq" id="WP_309798426.1">
    <property type="nucleotide sequence ID" value="NZ_JAVDPW010000009.1"/>
</dbReference>
<evidence type="ECO:0000313" key="2">
    <source>
        <dbReference type="Proteomes" id="UP001262410"/>
    </source>
</evidence>
<sequence>MRLTGDPKGQIVLFDDVVTTGSHFIAGYNLLRENGYSVRGAIAAVRSLLPEDEQPVVFNIEPFEIRLPEDWFGGISLQDFLSSGN</sequence>
<comment type="caution">
    <text evidence="1">The sequence shown here is derived from an EMBL/GenBank/DDBJ whole genome shotgun (WGS) entry which is preliminary data.</text>
</comment>
<dbReference type="SUPFAM" id="SSF53271">
    <property type="entry name" value="PRTase-like"/>
    <property type="match status" value="1"/>
</dbReference>
<dbReference type="EMBL" id="JAVDPW010000009">
    <property type="protein sequence ID" value="MDR6292377.1"/>
    <property type="molecule type" value="Genomic_DNA"/>
</dbReference>
<dbReference type="InterPro" id="IPR029057">
    <property type="entry name" value="PRTase-like"/>
</dbReference>
<evidence type="ECO:0000313" key="1">
    <source>
        <dbReference type="EMBL" id="MDR6292377.1"/>
    </source>
</evidence>
<dbReference type="Proteomes" id="UP001262410">
    <property type="component" value="Unassembled WGS sequence"/>
</dbReference>
<protein>
    <submittedName>
        <fullName evidence="1">Adenine/guanine phosphoribosyltransferase-like PRPP-binding protein</fullName>
    </submittedName>
</protein>
<dbReference type="InterPro" id="IPR000836">
    <property type="entry name" value="PRTase_dom"/>
</dbReference>
<name>A0ABU1JVP8_9PROT</name>